<evidence type="ECO:0000259" key="2">
    <source>
        <dbReference type="PROSITE" id="PS51352"/>
    </source>
</evidence>
<dbReference type="eggNOG" id="COG0526">
    <property type="taxonomic scope" value="Bacteria"/>
</dbReference>
<accession>Z9JJX6</accession>
<evidence type="ECO:0000313" key="3">
    <source>
        <dbReference type="EMBL" id="EWS78022.1"/>
    </source>
</evidence>
<dbReference type="Gene3D" id="3.40.30.10">
    <property type="entry name" value="Glutaredoxin"/>
    <property type="match status" value="1"/>
</dbReference>
<feature type="domain" description="Thioredoxin" evidence="2">
    <location>
        <begin position="10"/>
        <end position="148"/>
    </location>
</feature>
<dbReference type="EMBL" id="JDSQ01000011">
    <property type="protein sequence ID" value="EWS78022.1"/>
    <property type="molecule type" value="Genomic_DNA"/>
</dbReference>
<dbReference type="Proteomes" id="UP001430701">
    <property type="component" value="Unassembled WGS sequence"/>
</dbReference>
<dbReference type="STRING" id="1444770.AF72_07875"/>
<evidence type="ECO:0000313" key="6">
    <source>
        <dbReference type="Proteomes" id="UP001430701"/>
    </source>
</evidence>
<reference evidence="4" key="2">
    <citation type="submission" date="2021-11" db="EMBL/GenBank/DDBJ databases">
        <title>Genome sequence of Xylella taiwanensis PLS432.</title>
        <authorList>
            <person name="Weng L.-W."/>
            <person name="Su C.-C."/>
            <person name="Tsai C.-W."/>
            <person name="Kuo C.-H."/>
        </authorList>
    </citation>
    <scope>NUCLEOTIDE SEQUENCE</scope>
    <source>
        <strain evidence="4">PLS432</strain>
    </source>
</reference>
<dbReference type="CDD" id="cd02947">
    <property type="entry name" value="TRX_family"/>
    <property type="match status" value="1"/>
</dbReference>
<dbReference type="GeneID" id="68900839"/>
<dbReference type="SUPFAM" id="SSF52833">
    <property type="entry name" value="Thioredoxin-like"/>
    <property type="match status" value="1"/>
</dbReference>
<sequence>MKRWLPLLLLVLILPAQALDLPYDEHADAWAQVTKALAAGKLTHKSTLIFFGANWCTDCRALDKSLHNPKNAALIAKHFEVVKIDVGNFDRNLELSQAYGDPIQDGIPAVVVVNPDGQVHYTTKAGELANARKMSDQGIYDFFARVTGMRASH</sequence>
<comment type="caution">
    <text evidence="3">The sequence shown here is derived from an EMBL/GenBank/DDBJ whole genome shotgun (WGS) entry which is preliminary data.</text>
</comment>
<keyword evidence="1" id="KW-0732">Signal</keyword>
<dbReference type="PATRIC" id="fig|1444770.3.peg.1869"/>
<evidence type="ECO:0000256" key="1">
    <source>
        <dbReference type="SAM" id="SignalP"/>
    </source>
</evidence>
<dbReference type="RefSeq" id="WP_038271343.1">
    <property type="nucleotide sequence ID" value="NZ_CP053627.1"/>
</dbReference>
<dbReference type="KEGG" id="xtw:AB672_06025"/>
<dbReference type="Pfam" id="PF13899">
    <property type="entry name" value="Thioredoxin_7"/>
    <property type="match status" value="1"/>
</dbReference>
<dbReference type="InterPro" id="IPR036249">
    <property type="entry name" value="Thioredoxin-like_sf"/>
</dbReference>
<dbReference type="AlphaFoldDB" id="Z9JJX6"/>
<keyword evidence="6" id="KW-1185">Reference proteome</keyword>
<dbReference type="Proteomes" id="UP000020406">
    <property type="component" value="Unassembled WGS sequence"/>
</dbReference>
<organism evidence="3 5">
    <name type="scientific">Xylella taiwanensis</name>
    <dbReference type="NCBI Taxonomy" id="1444770"/>
    <lineage>
        <taxon>Bacteria</taxon>
        <taxon>Pseudomonadati</taxon>
        <taxon>Pseudomonadota</taxon>
        <taxon>Gammaproteobacteria</taxon>
        <taxon>Lysobacterales</taxon>
        <taxon>Lysobacteraceae</taxon>
        <taxon>Xylella</taxon>
    </lineage>
</organism>
<evidence type="ECO:0000313" key="4">
    <source>
        <dbReference type="EMBL" id="MCD8473938.1"/>
    </source>
</evidence>
<name>Z9JJX6_9GAMM</name>
<evidence type="ECO:0000313" key="5">
    <source>
        <dbReference type="Proteomes" id="UP000020406"/>
    </source>
</evidence>
<dbReference type="OrthoDB" id="7629852at2"/>
<reference evidence="3 5" key="1">
    <citation type="journal article" date="2014" name="Genome Announc.">
        <title>Draft Genome Sequence of Xylella fastidiosa Pear Leaf Scorch Strain in Taiwan.</title>
        <authorList>
            <person name="Su C.C."/>
            <person name="Deng W.L."/>
            <person name="Jan F.J."/>
            <person name="Chang C.J."/>
            <person name="Huang H."/>
            <person name="Chen J."/>
        </authorList>
    </citation>
    <scope>NUCLEOTIDE SEQUENCE [LARGE SCALE GENOMIC DNA]</scope>
    <source>
        <strain evidence="3 5">PLS229</strain>
    </source>
</reference>
<dbReference type="InterPro" id="IPR013766">
    <property type="entry name" value="Thioredoxin_domain"/>
</dbReference>
<dbReference type="EMBL" id="JAJPPU010000002">
    <property type="protein sequence ID" value="MCD8473938.1"/>
    <property type="molecule type" value="Genomic_DNA"/>
</dbReference>
<feature type="signal peptide" evidence="1">
    <location>
        <begin position="1"/>
        <end position="18"/>
    </location>
</feature>
<dbReference type="PROSITE" id="PS51352">
    <property type="entry name" value="THIOREDOXIN_2"/>
    <property type="match status" value="1"/>
</dbReference>
<protein>
    <submittedName>
        <fullName evidence="3">Dihydroneopterin aldolase</fullName>
    </submittedName>
    <submittedName>
        <fullName evidence="4">Thioredoxin family protein</fullName>
    </submittedName>
</protein>
<feature type="chain" id="PRO_5004992560" evidence="1">
    <location>
        <begin position="19"/>
        <end position="153"/>
    </location>
</feature>
<gene>
    <name evidence="3" type="ORF">AF72_07875</name>
    <name evidence="4" type="ORF">LPH55_10850</name>
</gene>
<proteinExistence type="predicted"/>